<dbReference type="EMBL" id="PSNX01000004">
    <property type="protein sequence ID" value="PPE66889.1"/>
    <property type="molecule type" value="Genomic_DNA"/>
</dbReference>
<dbReference type="Proteomes" id="UP000238605">
    <property type="component" value="Unassembled WGS sequence"/>
</dbReference>
<gene>
    <name evidence="2" type="ORF">C1704_05335</name>
</gene>
<reference evidence="2 3" key="1">
    <citation type="submission" date="2018-02" db="EMBL/GenBank/DDBJ databases">
        <title>Reclassifiation of [Polyangium] brachysporum DSM 7029 as Guopingzhaonella breviflexa gen. nov., sp. nov., a member of the family Comamonadaceae.</title>
        <authorList>
            <person name="Tang B."/>
        </authorList>
    </citation>
    <scope>NUCLEOTIDE SEQUENCE [LARGE SCALE GENOMIC DNA]</scope>
    <source>
        <strain evidence="2 3">BCRC 80649</strain>
    </source>
</reference>
<proteinExistence type="predicted"/>
<dbReference type="Pfam" id="PF07963">
    <property type="entry name" value="N_methyl"/>
    <property type="match status" value="1"/>
</dbReference>
<dbReference type="InterPro" id="IPR012902">
    <property type="entry name" value="N_methyl_site"/>
</dbReference>
<keyword evidence="1" id="KW-1133">Transmembrane helix</keyword>
<accession>A0A2S5SW56</accession>
<dbReference type="Gene3D" id="3.30.700.10">
    <property type="entry name" value="Glycoprotein, Type 4 Pilin"/>
    <property type="match status" value="1"/>
</dbReference>
<name>A0A2S5SW56_9BURK</name>
<dbReference type="InterPro" id="IPR031982">
    <property type="entry name" value="PilE-like"/>
</dbReference>
<comment type="caution">
    <text evidence="2">The sequence shown here is derived from an EMBL/GenBank/DDBJ whole genome shotgun (WGS) entry which is preliminary data.</text>
</comment>
<evidence type="ECO:0000256" key="1">
    <source>
        <dbReference type="SAM" id="Phobius"/>
    </source>
</evidence>
<keyword evidence="1" id="KW-0812">Transmembrane</keyword>
<dbReference type="PANTHER" id="PTHR30093:SF47">
    <property type="entry name" value="TYPE IV PILUS NON-CORE MINOR PILIN PILE"/>
    <property type="match status" value="1"/>
</dbReference>
<dbReference type="RefSeq" id="WP_104301716.1">
    <property type="nucleotide sequence ID" value="NZ_PSNX01000004.1"/>
</dbReference>
<feature type="transmembrane region" description="Helical" evidence="1">
    <location>
        <begin position="20"/>
        <end position="41"/>
    </location>
</feature>
<dbReference type="PANTHER" id="PTHR30093">
    <property type="entry name" value="GENERAL SECRETION PATHWAY PROTEIN G"/>
    <property type="match status" value="1"/>
</dbReference>
<dbReference type="SUPFAM" id="SSF54523">
    <property type="entry name" value="Pili subunits"/>
    <property type="match status" value="1"/>
</dbReference>
<dbReference type="GO" id="GO:0043683">
    <property type="term" value="P:type IV pilus assembly"/>
    <property type="evidence" value="ECO:0007669"/>
    <property type="project" value="InterPro"/>
</dbReference>
<dbReference type="InterPro" id="IPR045584">
    <property type="entry name" value="Pilin-like"/>
</dbReference>
<evidence type="ECO:0000313" key="2">
    <source>
        <dbReference type="EMBL" id="PPE66889.1"/>
    </source>
</evidence>
<dbReference type="Pfam" id="PF16732">
    <property type="entry name" value="ComP_DUS"/>
    <property type="match status" value="1"/>
</dbReference>
<evidence type="ECO:0000313" key="3">
    <source>
        <dbReference type="Proteomes" id="UP000238605"/>
    </source>
</evidence>
<evidence type="ECO:0008006" key="4">
    <source>
        <dbReference type="Google" id="ProtNLM"/>
    </source>
</evidence>
<dbReference type="NCBIfam" id="TIGR02532">
    <property type="entry name" value="IV_pilin_GFxxxE"/>
    <property type="match status" value="1"/>
</dbReference>
<dbReference type="OrthoDB" id="8592370at2"/>
<keyword evidence="3" id="KW-1185">Reference proteome</keyword>
<organism evidence="2 3">
    <name type="scientific">Caldimonas caldifontis</name>
    <dbReference type="NCBI Taxonomy" id="1452508"/>
    <lineage>
        <taxon>Bacteria</taxon>
        <taxon>Pseudomonadati</taxon>
        <taxon>Pseudomonadota</taxon>
        <taxon>Betaproteobacteria</taxon>
        <taxon>Burkholderiales</taxon>
        <taxon>Sphaerotilaceae</taxon>
        <taxon>Caldimonas</taxon>
    </lineage>
</organism>
<sequence length="155" mass="16691">MSTTRRSQGIPARPIKGFTLMELMIVVAIIGILSAIAYPSYTEYVRRGQRAEARTALLEAAQFMQRFYAANDRYDQTRAGAAVALPEYLRQSPPPGGGSARYTIQLADGVSATAYTLQAIPTGSMVGDRCGTFTVNSAGQRNVTGGTATMAECWR</sequence>
<dbReference type="AlphaFoldDB" id="A0A2S5SW56"/>
<keyword evidence="1" id="KW-0472">Membrane</keyword>
<protein>
    <recommendedName>
        <fullName evidence="4">Type IV pilin</fullName>
    </recommendedName>
</protein>